<protein>
    <submittedName>
        <fullName evidence="1">Uncharacterized protein</fullName>
    </submittedName>
</protein>
<gene>
    <name evidence="1" type="ORF">DCO56_13610</name>
</gene>
<keyword evidence="2" id="KW-1185">Reference proteome</keyword>
<evidence type="ECO:0000313" key="2">
    <source>
        <dbReference type="Proteomes" id="UP000250831"/>
    </source>
</evidence>
<comment type="caution">
    <text evidence="1">The sequence shown here is derived from an EMBL/GenBank/DDBJ whole genome shotgun (WGS) entry which is preliminary data.</text>
</comment>
<name>A0A363NU85_9SPHI</name>
<dbReference type="RefSeq" id="WP_108634302.1">
    <property type="nucleotide sequence ID" value="NZ_QCXX01000003.1"/>
</dbReference>
<evidence type="ECO:0000313" key="1">
    <source>
        <dbReference type="EMBL" id="PUV24376.1"/>
    </source>
</evidence>
<accession>A0A363NU85</accession>
<proteinExistence type="predicted"/>
<dbReference type="EMBL" id="QCXX01000003">
    <property type="protein sequence ID" value="PUV24376.1"/>
    <property type="molecule type" value="Genomic_DNA"/>
</dbReference>
<sequence>MVSLFDKNKFEIEIEGLKIAIVEHTLKDQQVYRLVFDDNRSPLVITSAKTWNGEVWTSIPQGRQSEAELFGKEICKHLKNQ</sequence>
<dbReference type="AlphaFoldDB" id="A0A363NU85"/>
<organism evidence="1 2">
    <name type="scientific">Sphingobacterium athyrii</name>
    <dbReference type="NCBI Taxonomy" id="2152717"/>
    <lineage>
        <taxon>Bacteria</taxon>
        <taxon>Pseudomonadati</taxon>
        <taxon>Bacteroidota</taxon>
        <taxon>Sphingobacteriia</taxon>
        <taxon>Sphingobacteriales</taxon>
        <taxon>Sphingobacteriaceae</taxon>
        <taxon>Sphingobacterium</taxon>
    </lineage>
</organism>
<dbReference type="Proteomes" id="UP000250831">
    <property type="component" value="Unassembled WGS sequence"/>
</dbReference>
<dbReference type="OrthoDB" id="1263739at2"/>
<reference evidence="1 2" key="1">
    <citation type="submission" date="2018-04" db="EMBL/GenBank/DDBJ databases">
        <title>Sphingobacterium sp. M46 Genome.</title>
        <authorList>
            <person name="Cheng J."/>
            <person name="Li Y."/>
        </authorList>
    </citation>
    <scope>NUCLEOTIDE SEQUENCE [LARGE SCALE GENOMIC DNA]</scope>
    <source>
        <strain evidence="1 2">M46</strain>
    </source>
</reference>